<organism evidence="1 2">
    <name type="scientific">Fusarium decemcellulare</name>
    <dbReference type="NCBI Taxonomy" id="57161"/>
    <lineage>
        <taxon>Eukaryota</taxon>
        <taxon>Fungi</taxon>
        <taxon>Dikarya</taxon>
        <taxon>Ascomycota</taxon>
        <taxon>Pezizomycotina</taxon>
        <taxon>Sordariomycetes</taxon>
        <taxon>Hypocreomycetidae</taxon>
        <taxon>Hypocreales</taxon>
        <taxon>Nectriaceae</taxon>
        <taxon>Fusarium</taxon>
        <taxon>Fusarium decemcellulare species complex</taxon>
    </lineage>
</organism>
<gene>
    <name evidence="1" type="ORF">NM208_g3937</name>
</gene>
<evidence type="ECO:0000313" key="2">
    <source>
        <dbReference type="Proteomes" id="UP001148629"/>
    </source>
</evidence>
<dbReference type="EMBL" id="JANRMS010000279">
    <property type="protein sequence ID" value="KAJ3542734.1"/>
    <property type="molecule type" value="Genomic_DNA"/>
</dbReference>
<reference evidence="1" key="1">
    <citation type="submission" date="2022-08" db="EMBL/GenBank/DDBJ databases">
        <title>Genome Sequence of Fusarium decemcellulare.</title>
        <authorList>
            <person name="Buettner E."/>
        </authorList>
    </citation>
    <scope>NUCLEOTIDE SEQUENCE</scope>
    <source>
        <strain evidence="1">Babe19</strain>
    </source>
</reference>
<evidence type="ECO:0000313" key="1">
    <source>
        <dbReference type="EMBL" id="KAJ3542734.1"/>
    </source>
</evidence>
<accession>A0ACC1SMH0</accession>
<sequence length="635" mass="72185">MLVKLFHVLAVLASSALCSNAKGHSKLPNIVFLLTDDQDERLSSTKHQPVLNKEIIDKGTYFRNHHVTTAVCCPSRATLLKGQLAHNTNITHVRSPGGDYEKWVIAGNDIEYMPHYMKKAGYRTEYVGKLLNGYSLFNYDIRPKGWDHTDCLMDPYNAAFNQVVMSRNGEWPVTYPGYHQADVMRAKMMDLLEHLAAQDDPWLLFLAPTMPHVDNGLQYVEPPIRYWDAFANLSAPRLPNWNPKQEYQDQKSYWMKTLEPMNESMIEFSDMSYRRRIQSLQGVDEMIEDAVAYLEERGLMDNTYFIYTSDNGYHTGQFRQASGKSTPYGEDSNVPLVVRGPGIPEGATSTLPSTHTDFIPTLLDIAGIGPADWPALLDGRSLLNQWKHPSKKDSDSSLGNAKETINIEHWGFGTIEAPAPKRFFPTSTYKAIRLAGEANGWLYVVWCTGEVELYDTIDDPYGLVNLANSTTTYHQRVLGRLNAILLHMKSCSSNSCRDPWAQLTPPSAKEPIKNFKQAMNAQYDDFFSSFPQFKFGKCMDYQYAPNETPFYPPESESLGREWRGPTDGYSLVLPKQWVEKNDPLAGTWEQRRETWGTIKKSERALTPYEIYGKNLTERNLDFAFAMDLVEDANGS</sequence>
<dbReference type="Proteomes" id="UP001148629">
    <property type="component" value="Unassembled WGS sequence"/>
</dbReference>
<keyword evidence="2" id="KW-1185">Reference proteome</keyword>
<name>A0ACC1SMH0_9HYPO</name>
<proteinExistence type="predicted"/>
<comment type="caution">
    <text evidence="1">The sequence shown here is derived from an EMBL/GenBank/DDBJ whole genome shotgun (WGS) entry which is preliminary data.</text>
</comment>
<protein>
    <submittedName>
        <fullName evidence="1">Uncharacterized protein</fullName>
    </submittedName>
</protein>